<organism evidence="1 2">
    <name type="scientific">Chaetomium tenue</name>
    <dbReference type="NCBI Taxonomy" id="1854479"/>
    <lineage>
        <taxon>Eukaryota</taxon>
        <taxon>Fungi</taxon>
        <taxon>Dikarya</taxon>
        <taxon>Ascomycota</taxon>
        <taxon>Pezizomycotina</taxon>
        <taxon>Sordariomycetes</taxon>
        <taxon>Sordariomycetidae</taxon>
        <taxon>Sordariales</taxon>
        <taxon>Chaetomiaceae</taxon>
        <taxon>Chaetomium</taxon>
    </lineage>
</organism>
<reference evidence="1 2" key="1">
    <citation type="journal article" date="2021" name="Nat. Commun.">
        <title>Genetic determinants of endophytism in the Arabidopsis root mycobiome.</title>
        <authorList>
            <person name="Mesny F."/>
            <person name="Miyauchi S."/>
            <person name="Thiergart T."/>
            <person name="Pickel B."/>
            <person name="Atanasova L."/>
            <person name="Karlsson M."/>
            <person name="Huettel B."/>
            <person name="Barry K.W."/>
            <person name="Haridas S."/>
            <person name="Chen C."/>
            <person name="Bauer D."/>
            <person name="Andreopoulos W."/>
            <person name="Pangilinan J."/>
            <person name="LaButti K."/>
            <person name="Riley R."/>
            <person name="Lipzen A."/>
            <person name="Clum A."/>
            <person name="Drula E."/>
            <person name="Henrissat B."/>
            <person name="Kohler A."/>
            <person name="Grigoriev I.V."/>
            <person name="Martin F.M."/>
            <person name="Hacquard S."/>
        </authorList>
    </citation>
    <scope>NUCLEOTIDE SEQUENCE [LARGE SCALE GENOMIC DNA]</scope>
    <source>
        <strain evidence="1 2">MPI-SDFR-AT-0079</strain>
    </source>
</reference>
<protein>
    <submittedName>
        <fullName evidence="1">Uncharacterized protein</fullName>
    </submittedName>
</protein>
<gene>
    <name evidence="1" type="ORF">F5144DRAFT_644289</name>
</gene>
<feature type="non-terminal residue" evidence="1">
    <location>
        <position position="334"/>
    </location>
</feature>
<name>A0ACB7PAY2_9PEZI</name>
<proteinExistence type="predicted"/>
<comment type="caution">
    <text evidence="1">The sequence shown here is derived from an EMBL/GenBank/DDBJ whole genome shotgun (WGS) entry which is preliminary data.</text>
</comment>
<dbReference type="EMBL" id="JAGIZQ010000003">
    <property type="protein sequence ID" value="KAH6635934.1"/>
    <property type="molecule type" value="Genomic_DNA"/>
</dbReference>
<evidence type="ECO:0000313" key="2">
    <source>
        <dbReference type="Proteomes" id="UP000724584"/>
    </source>
</evidence>
<dbReference type="Proteomes" id="UP000724584">
    <property type="component" value="Unassembled WGS sequence"/>
</dbReference>
<evidence type="ECO:0000313" key="1">
    <source>
        <dbReference type="EMBL" id="KAH6635934.1"/>
    </source>
</evidence>
<accession>A0ACB7PAY2</accession>
<keyword evidence="2" id="KW-1185">Reference proteome</keyword>
<sequence>MLRASATPKAFRPLRSATNLDMAAPTTNGKRSIRRYIKNPWFSIAPNPTTTTSNGAPVHSDAPPGHQPNTNLGVYLNLPTHGFGNSLLPHHGTNNPQAGPNLMPLPDQMFYQVPQSHDSAQLSLNWQAQAYTSPMSVLNSGMGQGYQPVQGFYAYSTNMNPLPITNFTPINNNSTTTSRRASNTTRPPLDSGMGQGYQPTQGFYTYPTACLPITNPTPIINNNNNNNNITTTTNTTTIRRPSNTTYPPMLNSIHTRTATTTPITTRGRPSNYGTGERGQRNARLHAQGLCIWCQLPNVDLRRKGCPTCRPRRAQTTARWRVQKARAERAERAER</sequence>